<dbReference type="Pfam" id="PF02820">
    <property type="entry name" value="MBT"/>
    <property type="match status" value="1"/>
</dbReference>
<dbReference type="SMART" id="SM00561">
    <property type="entry name" value="MBT"/>
    <property type="match status" value="1"/>
</dbReference>
<dbReference type="PANTHER" id="PTHR12247">
    <property type="entry name" value="POLYCOMB GROUP PROTEIN"/>
    <property type="match status" value="1"/>
</dbReference>
<evidence type="ECO:0000256" key="2">
    <source>
        <dbReference type="PROSITE-ProRule" id="PRU00459"/>
    </source>
</evidence>
<gene>
    <name evidence="3" type="ORF">FKW44_010418</name>
</gene>
<dbReference type="GO" id="GO:0005634">
    <property type="term" value="C:nucleus"/>
    <property type="evidence" value="ECO:0007669"/>
    <property type="project" value="InterPro"/>
</dbReference>
<dbReference type="InterPro" id="IPR050548">
    <property type="entry name" value="PcG_chromatin_remod_factors"/>
</dbReference>
<keyword evidence="4" id="KW-1185">Reference proteome</keyword>
<reference evidence="4" key="1">
    <citation type="submission" date="2021-01" db="EMBL/GenBank/DDBJ databases">
        <title>Caligus Genome Assembly.</title>
        <authorList>
            <person name="Gallardo-Escarate C."/>
        </authorList>
    </citation>
    <scope>NUCLEOTIDE SEQUENCE [LARGE SCALE GENOMIC DNA]</scope>
</reference>
<dbReference type="PROSITE" id="PS51079">
    <property type="entry name" value="MBT"/>
    <property type="match status" value="1"/>
</dbReference>
<dbReference type="InterPro" id="IPR004092">
    <property type="entry name" value="Mbt"/>
</dbReference>
<dbReference type="PANTHER" id="PTHR12247:SF104">
    <property type="entry name" value="POLYCOMB PROTEIN SFMBT"/>
    <property type="match status" value="1"/>
</dbReference>
<dbReference type="EMBL" id="CP045895">
    <property type="protein sequence ID" value="QQP49666.1"/>
    <property type="molecule type" value="Genomic_DNA"/>
</dbReference>
<evidence type="ECO:0000313" key="4">
    <source>
        <dbReference type="Proteomes" id="UP000595437"/>
    </source>
</evidence>
<sequence>APMSDCWDNIIIGMKVEVENMDSDTLPGVFSHAFWVATVLRISGYHACLRFEGFGTDGSQDFWINLCSEKVHPVGWCATKGKPLIPPR</sequence>
<dbReference type="AlphaFoldDB" id="A0A7T8HH35"/>
<organism evidence="3 4">
    <name type="scientific">Caligus rogercresseyi</name>
    <name type="common">Sea louse</name>
    <dbReference type="NCBI Taxonomy" id="217165"/>
    <lineage>
        <taxon>Eukaryota</taxon>
        <taxon>Metazoa</taxon>
        <taxon>Ecdysozoa</taxon>
        <taxon>Arthropoda</taxon>
        <taxon>Crustacea</taxon>
        <taxon>Multicrustacea</taxon>
        <taxon>Hexanauplia</taxon>
        <taxon>Copepoda</taxon>
        <taxon>Siphonostomatoida</taxon>
        <taxon>Caligidae</taxon>
        <taxon>Caligus</taxon>
    </lineage>
</organism>
<evidence type="ECO:0000313" key="3">
    <source>
        <dbReference type="EMBL" id="QQP49666.1"/>
    </source>
</evidence>
<keyword evidence="1" id="KW-0677">Repeat</keyword>
<dbReference type="GO" id="GO:0003682">
    <property type="term" value="F:chromatin binding"/>
    <property type="evidence" value="ECO:0007669"/>
    <property type="project" value="TreeGrafter"/>
</dbReference>
<dbReference type="GO" id="GO:0042393">
    <property type="term" value="F:histone binding"/>
    <property type="evidence" value="ECO:0007669"/>
    <property type="project" value="TreeGrafter"/>
</dbReference>
<dbReference type="Gene3D" id="2.30.30.140">
    <property type="match status" value="1"/>
</dbReference>
<feature type="repeat" description="MBT" evidence="2">
    <location>
        <begin position="1"/>
        <end position="87"/>
    </location>
</feature>
<dbReference type="OrthoDB" id="5800688at2759"/>
<accession>A0A7T8HH35</accession>
<feature type="non-terminal residue" evidence="3">
    <location>
        <position position="88"/>
    </location>
</feature>
<proteinExistence type="predicted"/>
<dbReference type="SUPFAM" id="SSF63748">
    <property type="entry name" value="Tudor/PWWP/MBT"/>
    <property type="match status" value="1"/>
</dbReference>
<name>A0A7T8HH35_CALRO</name>
<dbReference type="Proteomes" id="UP000595437">
    <property type="component" value="Chromosome 6"/>
</dbReference>
<feature type="non-terminal residue" evidence="3">
    <location>
        <position position="1"/>
    </location>
</feature>
<dbReference type="GO" id="GO:0045892">
    <property type="term" value="P:negative regulation of DNA-templated transcription"/>
    <property type="evidence" value="ECO:0007669"/>
    <property type="project" value="TreeGrafter"/>
</dbReference>
<evidence type="ECO:0000256" key="1">
    <source>
        <dbReference type="ARBA" id="ARBA00022737"/>
    </source>
</evidence>
<protein>
    <submittedName>
        <fullName evidence="3">Scmrelated gene containing four mbt domains CG16975PBlike</fullName>
    </submittedName>
</protein>